<comment type="caution">
    <text evidence="1">The sequence shown here is derived from an EMBL/GenBank/DDBJ whole genome shotgun (WGS) entry which is preliminary data.</text>
</comment>
<proteinExistence type="predicted"/>
<sequence length="138" mass="15111">MKTIEKTVVILPCSGIGKTLGTVGREIAYEVIENLRREVTTTICLPLLMIDDPEAKQLVANNPVITIDGCPFSCASKSVESIGVKVSKSYRAIDFCKKHRDLKPEGIIDLNEAGKKLVVLAARDVAEEVDRLLEEENA</sequence>
<reference evidence="1" key="1">
    <citation type="journal article" date="2020" name="mSystems">
        <title>Genome- and Community-Level Interaction Insights into Carbon Utilization and Element Cycling Functions of Hydrothermarchaeota in Hydrothermal Sediment.</title>
        <authorList>
            <person name="Zhou Z."/>
            <person name="Liu Y."/>
            <person name="Xu W."/>
            <person name="Pan J."/>
            <person name="Luo Z.H."/>
            <person name="Li M."/>
        </authorList>
    </citation>
    <scope>NUCLEOTIDE SEQUENCE [LARGE SCALE GENOMIC DNA]</scope>
    <source>
        <strain evidence="1">SpSt-769</strain>
    </source>
</reference>
<organism evidence="1">
    <name type="scientific">Desulfomonile tiedjei</name>
    <dbReference type="NCBI Taxonomy" id="2358"/>
    <lineage>
        <taxon>Bacteria</taxon>
        <taxon>Pseudomonadati</taxon>
        <taxon>Thermodesulfobacteriota</taxon>
        <taxon>Desulfomonilia</taxon>
        <taxon>Desulfomonilales</taxon>
        <taxon>Desulfomonilaceae</taxon>
        <taxon>Desulfomonile</taxon>
    </lineage>
</organism>
<dbReference type="EMBL" id="DTGT01000174">
    <property type="protein sequence ID" value="HGH60750.1"/>
    <property type="molecule type" value="Genomic_DNA"/>
</dbReference>
<dbReference type="InterPro" id="IPR014958">
    <property type="entry name" value="DGC"/>
</dbReference>
<evidence type="ECO:0008006" key="2">
    <source>
        <dbReference type="Google" id="ProtNLM"/>
    </source>
</evidence>
<dbReference type="Pfam" id="PF08859">
    <property type="entry name" value="DGC"/>
    <property type="match status" value="1"/>
</dbReference>
<evidence type="ECO:0000313" key="1">
    <source>
        <dbReference type="EMBL" id="HGH60750.1"/>
    </source>
</evidence>
<gene>
    <name evidence="1" type="ORF">ENV54_05570</name>
</gene>
<accession>A0A7C4ETF8</accession>
<protein>
    <recommendedName>
        <fullName evidence="2">DGC domain protein</fullName>
    </recommendedName>
</protein>
<name>A0A7C4ETF8_9BACT</name>
<dbReference type="AlphaFoldDB" id="A0A7C4ETF8"/>